<reference evidence="4 5" key="1">
    <citation type="submission" date="2025-04" db="UniProtKB">
        <authorList>
            <consortium name="RefSeq"/>
        </authorList>
    </citation>
    <scope>IDENTIFICATION</scope>
</reference>
<dbReference type="RefSeq" id="XP_030524501.1">
    <property type="nucleotide sequence ID" value="XM_030668641.1"/>
</dbReference>
<evidence type="ECO:0000313" key="4">
    <source>
        <dbReference type="RefSeq" id="XP_030524500.1"/>
    </source>
</evidence>
<dbReference type="InterPro" id="IPR044257">
    <property type="entry name" value="TRM32-like"/>
</dbReference>
<feature type="domain" description="DUF4378" evidence="2">
    <location>
        <begin position="681"/>
        <end position="841"/>
    </location>
</feature>
<evidence type="ECO:0000259" key="2">
    <source>
        <dbReference type="Pfam" id="PF14309"/>
    </source>
</evidence>
<dbReference type="PANTHER" id="PTHR47071:SF2">
    <property type="entry name" value="PROTEIN TRM32"/>
    <property type="match status" value="1"/>
</dbReference>
<feature type="region of interest" description="Disordered" evidence="1">
    <location>
        <begin position="531"/>
        <end position="552"/>
    </location>
</feature>
<gene>
    <name evidence="4 5" type="primary">LOC115736785</name>
</gene>
<dbReference type="KEGG" id="rarg:115736785"/>
<dbReference type="Pfam" id="PF14309">
    <property type="entry name" value="DUF4378"/>
    <property type="match status" value="1"/>
</dbReference>
<evidence type="ECO:0000313" key="3">
    <source>
        <dbReference type="Proteomes" id="UP000827889"/>
    </source>
</evidence>
<feature type="region of interest" description="Disordered" evidence="1">
    <location>
        <begin position="431"/>
        <end position="457"/>
    </location>
</feature>
<protein>
    <submittedName>
        <fullName evidence="4 5">Uncharacterized protein LOC115736785 isoform X1</fullName>
    </submittedName>
</protein>
<dbReference type="OrthoDB" id="758104at2759"/>
<proteinExistence type="predicted"/>
<dbReference type="InterPro" id="IPR025486">
    <property type="entry name" value="DUF4378"/>
</dbReference>
<dbReference type="PANTHER" id="PTHR47071">
    <property type="entry name" value="PROTEIN TRM32"/>
    <property type="match status" value="1"/>
</dbReference>
<dbReference type="GeneID" id="115736785"/>
<evidence type="ECO:0000256" key="1">
    <source>
        <dbReference type="SAM" id="MobiDB-lite"/>
    </source>
</evidence>
<dbReference type="Proteomes" id="UP000827889">
    <property type="component" value="Chromosome 8"/>
</dbReference>
<keyword evidence="3" id="KW-1185">Reference proteome</keyword>
<feature type="region of interest" description="Disordered" evidence="1">
    <location>
        <begin position="356"/>
        <end position="392"/>
    </location>
</feature>
<dbReference type="AlphaFoldDB" id="A0A8B8NPR0"/>
<name>A0A8B8NPR0_9MYRT</name>
<organism evidence="3 5">
    <name type="scientific">Rhodamnia argentea</name>
    <dbReference type="NCBI Taxonomy" id="178133"/>
    <lineage>
        <taxon>Eukaryota</taxon>
        <taxon>Viridiplantae</taxon>
        <taxon>Streptophyta</taxon>
        <taxon>Embryophyta</taxon>
        <taxon>Tracheophyta</taxon>
        <taxon>Spermatophyta</taxon>
        <taxon>Magnoliopsida</taxon>
        <taxon>eudicotyledons</taxon>
        <taxon>Gunneridae</taxon>
        <taxon>Pentapetalae</taxon>
        <taxon>rosids</taxon>
        <taxon>malvids</taxon>
        <taxon>Myrtales</taxon>
        <taxon>Myrtaceae</taxon>
        <taxon>Myrtoideae</taxon>
        <taxon>Myrteae</taxon>
        <taxon>Australasian group</taxon>
        <taxon>Rhodamnia</taxon>
    </lineage>
</organism>
<evidence type="ECO:0000313" key="5">
    <source>
        <dbReference type="RefSeq" id="XP_030524501.1"/>
    </source>
</evidence>
<feature type="compositionally biased region" description="Basic and acidic residues" evidence="1">
    <location>
        <begin position="356"/>
        <end position="369"/>
    </location>
</feature>
<dbReference type="RefSeq" id="XP_030524500.1">
    <property type="nucleotide sequence ID" value="XM_030668640.1"/>
</dbReference>
<accession>A0A8B8NPR0</accession>
<feature type="compositionally biased region" description="Acidic residues" evidence="1">
    <location>
        <begin position="531"/>
        <end position="547"/>
    </location>
</feature>
<sequence length="845" mass="95410">MEGDIQGRDHGIRLQNSHPGCWWGFFHVLDYHYWRHVRRALHGKERRGRKRRGHKPCCTTPKTISFNCETGQGQDEAEHLLRERPSIEADSLNDVPASSTRELLAKDAREENIHQDWILSFLLHRHHRTDSVLNEIKDEWRDPIIILHDGADTPIPKLQDLYSPRTGEELGGGKRAPLFERGEEVKQKLMDFGKGETNLQRQNKDKAEKETVKVNMDSLSNGSQQQDSHAGIVERYDGQQASIRKASFTRSRSFPVADASGVRHYRPITLKHKQSEMWSFPKGEKPTTISQGPKLTLSNLLQNHDLQSVQSRAMKQEDMASSSGNSHPIKVHGWNQTVMNQIKRIKRRIRRAFKEERIENAPADARPDRISSGSSSPANMKEISENSQYQDGENWTDVSKLHHMERTSSIHDSLDRYAQLFENAYGKEPKLHHSNSLKLTNKDRNSSGGHTRKSFRRRLSLPDPATLSFLLGVVSLDAICSDMQVKKDGDSCVKTGCDLGSKLNSSAIPSNPDGSALSHDTPEVKFLEDIKEEEEEEEEGDDDDAETSTELRSSAVVALDQKTVEHSENVVESTGEDNRALHEREMSITWEAVSQGDELSSVCSPKPSPKVDQATAGEFLPSNGCLHLEEPGSHANLPSSSVPESLSVSCEASKDTGNGMKNNIADHFLKTWHLDKRDEVDFNYVSHLLNLSGISESEEFEQWQTAEQPLNPKLLDNLEDCAADHELGCSDEDVGACSNHQLLFDLVNEALLEIFERLPAYFPKAFSFTTNVKPIPKGQHMLEEVWKRVNRYRTRPERDQTLDGVIARDMAKGDGWLNLQWEGECVALELEDWILDDLLDEVLSP</sequence>